<dbReference type="SMART" id="SM00025">
    <property type="entry name" value="Pumilio"/>
    <property type="match status" value="6"/>
</dbReference>
<evidence type="ECO:0000256" key="2">
    <source>
        <dbReference type="ARBA" id="ARBA00022845"/>
    </source>
</evidence>
<feature type="repeat" description="Pumilio" evidence="4">
    <location>
        <begin position="921"/>
        <end position="956"/>
    </location>
</feature>
<dbReference type="Pfam" id="PF00806">
    <property type="entry name" value="PUF"/>
    <property type="match status" value="7"/>
</dbReference>
<feature type="non-terminal residue" evidence="6">
    <location>
        <position position="1"/>
    </location>
</feature>
<dbReference type="PROSITE" id="PS50303">
    <property type="entry name" value="PUM_HD"/>
    <property type="match status" value="1"/>
</dbReference>
<evidence type="ECO:0000256" key="3">
    <source>
        <dbReference type="ARBA" id="ARBA00022884"/>
    </source>
</evidence>
<keyword evidence="2" id="KW-0810">Translation regulation</keyword>
<sequence length="1033" mass="114432">SLSLSLSSILTRPFRKISTLFASVYFPFSLHRIVPKSLLDFRSCPLTASIPHKLHVNLKQIPPFFHNPSIVNLSEDMLSDVNLRRSLQNGMTRGSNGNLEDTLHSELELMLREQRSRGVIDQERDLNMFRSGSAPPTVEGSLSAVGCLFSNPNFALIDNSSSNVDELLSEEEIRLHPAYLSYYYSNENLNPRLPPPLLSREDWRVAQRFQAGGSSFGGVGDWPNRNLVDVVGSSSLFSMQPSLSVQKAEEELMELRKASSRSISRPSSTEWLNRGSDSFIGLPGAGLGKRRKSFADILQEGIDQPASLAGHISRPTSCNSFGDTVDTTGISSHHLAELCNGMESTEAALHPDATNAGLPRVQSLGSGVSHFFASAVAAPLPRSRTPEPQLIGRSSSPGLPPVGNRGFPVEKKNIIGSNAMNGLSSNMNELADIAASLTGLNLSKNQLIYEDSRVQSQLRMGFDKPNQLLDMSNGHKQNLHQPFIDKFPTSYVDLTRKNGIVTNQNVSKLGFDGQTNFPQPSYLKMNPSGFTSLEGSNIHYQNDNFSCMDFFGHMPSGCSVSKKPNTTIGTVVVEMDKIRVEVAVKLGLTFICHIWIQFPHDDSSQGRNYFGTSHAHGELQGLKKAYFEALLAEQKNQYETAFLRKSGGLNHGCHVNPALDLSMPYHGNTTAKPVLPSGGYAGPTFQNERISRFNSMLRSSLGGSSGPWHPNVGTNMEGVLASSLLEELKNNKTRSYELSDIIDTVVEFSTDQYGSRFIQQKLETATVEEKTKIFPEIIPHARALMTDVFGNYVIQKALEVVDVEQQTQMVAELDGFIMKCVRDQNGNHVIQKCIECVPQDRIQFIISAFFGQVVALSTHPYGCRVIQRVLEHCDDPKTQQTIMDEIMHSVCTLAQDQYGNYVIQHLLQHGKPHERSTIISKLAGQIVKMSQQKFASNVVEKCLTFGGPEERQLLVNEMLGSTDENEPLQKVLETCNDQSRELILSRIKVHLNALKRFTYGKHIVSRVEKLITAGGKELFFIHLSLLDVKFTKC</sequence>
<gene>
    <name evidence="6" type="ORF">HYC85_000597</name>
</gene>
<reference evidence="7" key="1">
    <citation type="journal article" date="2020" name="Nat. Commun.">
        <title>Genome assembly of wild tea tree DASZ reveals pedigree and selection history of tea varieties.</title>
        <authorList>
            <person name="Zhang W."/>
            <person name="Zhang Y."/>
            <person name="Qiu H."/>
            <person name="Guo Y."/>
            <person name="Wan H."/>
            <person name="Zhang X."/>
            <person name="Scossa F."/>
            <person name="Alseekh S."/>
            <person name="Zhang Q."/>
            <person name="Wang P."/>
            <person name="Xu L."/>
            <person name="Schmidt M.H."/>
            <person name="Jia X."/>
            <person name="Li D."/>
            <person name="Zhu A."/>
            <person name="Guo F."/>
            <person name="Chen W."/>
            <person name="Ni D."/>
            <person name="Usadel B."/>
            <person name="Fernie A.R."/>
            <person name="Wen W."/>
        </authorList>
    </citation>
    <scope>NUCLEOTIDE SEQUENCE [LARGE SCALE GENOMIC DNA]</scope>
    <source>
        <strain evidence="7">cv. G240</strain>
    </source>
</reference>
<feature type="repeat" description="Pumilio" evidence="4">
    <location>
        <begin position="848"/>
        <end position="884"/>
    </location>
</feature>
<dbReference type="InterPro" id="IPR033133">
    <property type="entry name" value="PUM-HD"/>
</dbReference>
<keyword evidence="3" id="KW-0694">RNA-binding</keyword>
<dbReference type="SUPFAM" id="SSF48371">
    <property type="entry name" value="ARM repeat"/>
    <property type="match status" value="1"/>
</dbReference>
<dbReference type="InterPro" id="IPR012940">
    <property type="entry name" value="NABP"/>
</dbReference>
<evidence type="ECO:0000256" key="4">
    <source>
        <dbReference type="PROSITE-ProRule" id="PRU00317"/>
    </source>
</evidence>
<organism evidence="6 7">
    <name type="scientific">Camellia sinensis</name>
    <name type="common">Tea plant</name>
    <name type="synonym">Thea sinensis</name>
    <dbReference type="NCBI Taxonomy" id="4442"/>
    <lineage>
        <taxon>Eukaryota</taxon>
        <taxon>Viridiplantae</taxon>
        <taxon>Streptophyta</taxon>
        <taxon>Embryophyta</taxon>
        <taxon>Tracheophyta</taxon>
        <taxon>Spermatophyta</taxon>
        <taxon>Magnoliopsida</taxon>
        <taxon>eudicotyledons</taxon>
        <taxon>Gunneridae</taxon>
        <taxon>Pentapetalae</taxon>
        <taxon>asterids</taxon>
        <taxon>Ericales</taxon>
        <taxon>Theaceae</taxon>
        <taxon>Camellia</taxon>
    </lineage>
</organism>
<feature type="repeat" description="Pumilio" evidence="4">
    <location>
        <begin position="776"/>
        <end position="811"/>
    </location>
</feature>
<dbReference type="AlphaFoldDB" id="A0A7J7I5I7"/>
<evidence type="ECO:0000313" key="6">
    <source>
        <dbReference type="EMBL" id="KAF5959388.1"/>
    </source>
</evidence>
<feature type="repeat" description="Pumilio" evidence="4">
    <location>
        <begin position="885"/>
        <end position="920"/>
    </location>
</feature>
<protein>
    <recommendedName>
        <fullName evidence="5">PUM-HD domain-containing protein</fullName>
    </recommendedName>
</protein>
<reference evidence="6 7" key="2">
    <citation type="submission" date="2020-07" db="EMBL/GenBank/DDBJ databases">
        <title>Genome assembly of wild tea tree DASZ reveals pedigree and selection history of tea varieties.</title>
        <authorList>
            <person name="Zhang W."/>
        </authorList>
    </citation>
    <scope>NUCLEOTIDE SEQUENCE [LARGE SCALE GENOMIC DNA]</scope>
    <source>
        <strain evidence="7">cv. G240</strain>
        <tissue evidence="6">Leaf</tissue>
    </source>
</reference>
<evidence type="ECO:0000256" key="1">
    <source>
        <dbReference type="ARBA" id="ARBA00022737"/>
    </source>
</evidence>
<dbReference type="InterPro" id="IPR033712">
    <property type="entry name" value="Pumilio_RNA-bd"/>
</dbReference>
<feature type="domain" description="PUM-HD" evidence="5">
    <location>
        <begin position="677"/>
        <end position="1011"/>
    </location>
</feature>
<dbReference type="CDD" id="cd07920">
    <property type="entry name" value="Pumilio"/>
    <property type="match status" value="1"/>
</dbReference>
<dbReference type="PANTHER" id="PTHR12537:SF12">
    <property type="entry name" value="MATERNAL PROTEIN PUMILIO"/>
    <property type="match status" value="1"/>
</dbReference>
<dbReference type="Proteomes" id="UP000593564">
    <property type="component" value="Unassembled WGS sequence"/>
</dbReference>
<dbReference type="InterPro" id="IPR001313">
    <property type="entry name" value="Pumilio_RNA-bd_rpt"/>
</dbReference>
<keyword evidence="7" id="KW-1185">Reference proteome</keyword>
<dbReference type="EMBL" id="JACBKZ010000001">
    <property type="protein sequence ID" value="KAF5959388.1"/>
    <property type="molecule type" value="Genomic_DNA"/>
</dbReference>
<dbReference type="GO" id="GO:0003729">
    <property type="term" value="F:mRNA binding"/>
    <property type="evidence" value="ECO:0007669"/>
    <property type="project" value="TreeGrafter"/>
</dbReference>
<accession>A0A7J7I5I7</accession>
<dbReference type="GO" id="GO:0006417">
    <property type="term" value="P:regulation of translation"/>
    <property type="evidence" value="ECO:0007669"/>
    <property type="project" value="UniProtKB-KW"/>
</dbReference>
<feature type="repeat" description="Pumilio" evidence="4">
    <location>
        <begin position="740"/>
        <end position="775"/>
    </location>
</feature>
<proteinExistence type="predicted"/>
<dbReference type="PANTHER" id="PTHR12537">
    <property type="entry name" value="RNA BINDING PROTEIN PUMILIO-RELATED"/>
    <property type="match status" value="1"/>
</dbReference>
<name>A0A7J7I5I7_CAMSI</name>
<comment type="caution">
    <text evidence="6">The sequence shown here is derived from an EMBL/GenBank/DDBJ whole genome shotgun (WGS) entry which is preliminary data.</text>
</comment>
<feature type="repeat" description="Pumilio" evidence="4">
    <location>
        <begin position="812"/>
        <end position="847"/>
    </location>
</feature>
<dbReference type="Pfam" id="PF07990">
    <property type="entry name" value="NABP"/>
    <property type="match status" value="2"/>
</dbReference>
<dbReference type="InterPro" id="IPR011989">
    <property type="entry name" value="ARM-like"/>
</dbReference>
<evidence type="ECO:0000259" key="5">
    <source>
        <dbReference type="PROSITE" id="PS50303"/>
    </source>
</evidence>
<keyword evidence="1" id="KW-0677">Repeat</keyword>
<evidence type="ECO:0000313" key="7">
    <source>
        <dbReference type="Proteomes" id="UP000593564"/>
    </source>
</evidence>
<dbReference type="InterPro" id="IPR016024">
    <property type="entry name" value="ARM-type_fold"/>
</dbReference>
<dbReference type="PROSITE" id="PS50302">
    <property type="entry name" value="PUM"/>
    <property type="match status" value="6"/>
</dbReference>
<dbReference type="GO" id="GO:0005737">
    <property type="term" value="C:cytoplasm"/>
    <property type="evidence" value="ECO:0007669"/>
    <property type="project" value="TreeGrafter"/>
</dbReference>
<dbReference type="Gene3D" id="1.25.10.10">
    <property type="entry name" value="Leucine-rich Repeat Variant"/>
    <property type="match status" value="1"/>
</dbReference>